<dbReference type="EMBL" id="BMKG01000038">
    <property type="protein sequence ID" value="GGC23917.1"/>
    <property type="molecule type" value="Genomic_DNA"/>
</dbReference>
<proteinExistence type="predicted"/>
<feature type="domain" description="SpoVT-AbrB" evidence="1">
    <location>
        <begin position="4"/>
        <end position="49"/>
    </location>
</feature>
<gene>
    <name evidence="2" type="ORF">GCM10011572_51790</name>
</gene>
<sequence length="85" mass="9044">MKLRKIGNSLGTTFSRDMLTRAGFAEGEELDVVVSAGEITIRPAAPTRILVEFTPAEAKALASGKTDSRLAEAALNKLRRVVGTT</sequence>
<evidence type="ECO:0000313" key="3">
    <source>
        <dbReference type="Proteomes" id="UP000622638"/>
    </source>
</evidence>
<dbReference type="Proteomes" id="UP000622638">
    <property type="component" value="Unassembled WGS sequence"/>
</dbReference>
<comment type="caution">
    <text evidence="2">The sequence shown here is derived from an EMBL/GenBank/DDBJ whole genome shotgun (WGS) entry which is preliminary data.</text>
</comment>
<evidence type="ECO:0000259" key="1">
    <source>
        <dbReference type="SMART" id="SM00966"/>
    </source>
</evidence>
<dbReference type="InterPro" id="IPR037914">
    <property type="entry name" value="SpoVT-AbrB_sf"/>
</dbReference>
<dbReference type="SUPFAM" id="SSF89447">
    <property type="entry name" value="AbrB/MazE/MraZ-like"/>
    <property type="match status" value="1"/>
</dbReference>
<accession>A0ABQ1LIQ5</accession>
<reference evidence="3" key="1">
    <citation type="journal article" date="2019" name="Int. J. Syst. Evol. Microbiol.">
        <title>The Global Catalogue of Microorganisms (GCM) 10K type strain sequencing project: providing services to taxonomists for standard genome sequencing and annotation.</title>
        <authorList>
            <consortium name="The Broad Institute Genomics Platform"/>
            <consortium name="The Broad Institute Genome Sequencing Center for Infectious Disease"/>
            <person name="Wu L."/>
            <person name="Ma J."/>
        </authorList>
    </citation>
    <scope>NUCLEOTIDE SEQUENCE [LARGE SCALE GENOMIC DNA]</scope>
    <source>
        <strain evidence="3">CGMCC 1.15931</strain>
    </source>
</reference>
<organism evidence="2 3">
    <name type="scientific">Pseudoduganella buxea</name>
    <dbReference type="NCBI Taxonomy" id="1949069"/>
    <lineage>
        <taxon>Bacteria</taxon>
        <taxon>Pseudomonadati</taxon>
        <taxon>Pseudomonadota</taxon>
        <taxon>Betaproteobacteria</taxon>
        <taxon>Burkholderiales</taxon>
        <taxon>Oxalobacteraceae</taxon>
        <taxon>Telluria group</taxon>
        <taxon>Pseudoduganella</taxon>
    </lineage>
</organism>
<name>A0ABQ1LIQ5_9BURK</name>
<protein>
    <recommendedName>
        <fullName evidence="1">SpoVT-AbrB domain-containing protein</fullName>
    </recommendedName>
</protein>
<evidence type="ECO:0000313" key="2">
    <source>
        <dbReference type="EMBL" id="GGC23917.1"/>
    </source>
</evidence>
<keyword evidence="3" id="KW-1185">Reference proteome</keyword>
<dbReference type="SMART" id="SM00966">
    <property type="entry name" value="SpoVT_AbrB"/>
    <property type="match status" value="1"/>
</dbReference>
<dbReference type="Gene3D" id="2.10.260.10">
    <property type="match status" value="1"/>
</dbReference>
<dbReference type="InterPro" id="IPR007159">
    <property type="entry name" value="SpoVT-AbrB_dom"/>
</dbReference>